<feature type="transmembrane region" description="Helical" evidence="1">
    <location>
        <begin position="163"/>
        <end position="183"/>
    </location>
</feature>
<keyword evidence="1" id="KW-1133">Transmembrane helix</keyword>
<feature type="transmembrane region" description="Helical" evidence="1">
    <location>
        <begin position="74"/>
        <end position="95"/>
    </location>
</feature>
<accession>A0A4Q5A5B3</accession>
<dbReference type="AlphaFoldDB" id="A0A4Q5A5B3"/>
<sequence>MRARNNKIVLLLLTYVVMVVAKCITLILPAKYTYDNSRIVSMVNHDGLMPSWTGSYETTANVFRHINILQFQTLLEWSLSLGIILTTLTASLIFINCNLDFYQEIFWLCCIGLLNIYVFNIGKDSIQFLFFFIALILSITNTPVPIKITLISVLFFIEAVYFRQYFIIISLFLIAIASITYYISRTRKNTGLFSYIAIILVVVYAFLILSSFIAPEQYEEVTNAREGVNKDREDSTDAATLISNLIPGNTLISELINYPINAVRMLIPLELLLKGLSYAPFVFFQLLVTIYFIHCTKILFTHLIFNDKYLISYIIFLSFILTSFFFEPDFGSWVRHEIAAFPVFQYLFFSKYCKDIFKRKTD</sequence>
<proteinExistence type="predicted"/>
<dbReference type="Proteomes" id="UP000291187">
    <property type="component" value="Unassembled WGS sequence"/>
</dbReference>
<reference evidence="2 3" key="1">
    <citation type="submission" date="2018-12" db="EMBL/GenBank/DDBJ databases">
        <title>Unveiling genomic diversity among members of the Bifidobacterium pseudolongum species, a widely distributed gut commensal of the animal kingdom.</title>
        <authorList>
            <person name="Lugli G.A."/>
            <person name="Duranti S."/>
            <person name="Albert K."/>
            <person name="Mancabelli L."/>
            <person name="Napoli S."/>
            <person name="Viappiani A."/>
            <person name="Anzalone R."/>
            <person name="Longhi G."/>
            <person name="Milani C."/>
            <person name="Turroni F."/>
            <person name="Alessandri G."/>
            <person name="Sela D.A."/>
            <person name="Van Sinderen D."/>
            <person name="Ventura M."/>
        </authorList>
    </citation>
    <scope>NUCLEOTIDE SEQUENCE [LARGE SCALE GENOMIC DNA]</scope>
    <source>
        <strain evidence="2 3">2071B</strain>
    </source>
</reference>
<evidence type="ECO:0000313" key="2">
    <source>
        <dbReference type="EMBL" id="RYQ17664.1"/>
    </source>
</evidence>
<organism evidence="2 3">
    <name type="scientific">Bifidobacterium pseudolongum subsp. globosum</name>
    <dbReference type="NCBI Taxonomy" id="1690"/>
    <lineage>
        <taxon>Bacteria</taxon>
        <taxon>Bacillati</taxon>
        <taxon>Actinomycetota</taxon>
        <taxon>Actinomycetes</taxon>
        <taxon>Bifidobacteriales</taxon>
        <taxon>Bifidobacteriaceae</taxon>
        <taxon>Bifidobacterium</taxon>
    </lineage>
</organism>
<keyword evidence="1" id="KW-0472">Membrane</keyword>
<evidence type="ECO:0000256" key="1">
    <source>
        <dbReference type="SAM" id="Phobius"/>
    </source>
</evidence>
<feature type="transmembrane region" description="Helical" evidence="1">
    <location>
        <begin position="101"/>
        <end position="121"/>
    </location>
</feature>
<feature type="transmembrane region" description="Helical" evidence="1">
    <location>
        <begin position="309"/>
        <end position="326"/>
    </location>
</feature>
<evidence type="ECO:0008006" key="4">
    <source>
        <dbReference type="Google" id="ProtNLM"/>
    </source>
</evidence>
<dbReference type="EMBL" id="RYUM01000021">
    <property type="protein sequence ID" value="RYQ17664.1"/>
    <property type="molecule type" value="Genomic_DNA"/>
</dbReference>
<comment type="caution">
    <text evidence="2">The sequence shown here is derived from an EMBL/GenBank/DDBJ whole genome shotgun (WGS) entry which is preliminary data.</text>
</comment>
<name>A0A4Q5A5B3_9BIFI</name>
<evidence type="ECO:0000313" key="3">
    <source>
        <dbReference type="Proteomes" id="UP000291187"/>
    </source>
</evidence>
<feature type="transmembrane region" description="Helical" evidence="1">
    <location>
        <begin position="278"/>
        <end position="300"/>
    </location>
</feature>
<feature type="transmembrane region" description="Helical" evidence="1">
    <location>
        <begin position="6"/>
        <end position="28"/>
    </location>
</feature>
<protein>
    <recommendedName>
        <fullName evidence="4">EpsG family protein</fullName>
    </recommendedName>
</protein>
<feature type="transmembrane region" description="Helical" evidence="1">
    <location>
        <begin position="128"/>
        <end position="157"/>
    </location>
</feature>
<feature type="transmembrane region" description="Helical" evidence="1">
    <location>
        <begin position="195"/>
        <end position="214"/>
    </location>
</feature>
<gene>
    <name evidence="2" type="ORF">PG2071B_1507</name>
</gene>
<keyword evidence="1" id="KW-0812">Transmembrane</keyword>